<keyword evidence="7" id="KW-1185">Reference proteome</keyword>
<feature type="binding site" evidence="4">
    <location>
        <position position="103"/>
    </location>
    <ligand>
        <name>Co(2+)</name>
        <dbReference type="ChEBI" id="CHEBI:48828"/>
    </ligand>
</feature>
<dbReference type="SUPFAM" id="SSF55031">
    <property type="entry name" value="Bacterial exopeptidase dimerisation domain"/>
    <property type="match status" value="1"/>
</dbReference>
<dbReference type="GO" id="GO:0050897">
    <property type="term" value="F:cobalt ion binding"/>
    <property type="evidence" value="ECO:0007669"/>
    <property type="project" value="UniProtKB-UniRule"/>
</dbReference>
<feature type="active site" description="Proton donor/acceptor" evidence="4">
    <location>
        <position position="130"/>
    </location>
</feature>
<comment type="pathway">
    <text evidence="4">Amino-acid biosynthesis; L-arginine biosynthesis.</text>
</comment>
<keyword evidence="1 4" id="KW-0479">Metal-binding</keyword>
<dbReference type="GO" id="GO:0008777">
    <property type="term" value="F:acetylornithine deacetylase activity"/>
    <property type="evidence" value="ECO:0007669"/>
    <property type="project" value="TreeGrafter"/>
</dbReference>
<dbReference type="InterPro" id="IPR036264">
    <property type="entry name" value="Bact_exopeptidase_dim_dom"/>
</dbReference>
<keyword evidence="3 4" id="KW-0170">Cobalt</keyword>
<dbReference type="HOGENOM" id="CLU_021802_2_0_5"/>
<evidence type="ECO:0000256" key="1">
    <source>
        <dbReference type="ARBA" id="ARBA00022723"/>
    </source>
</evidence>
<evidence type="ECO:0000256" key="4">
    <source>
        <dbReference type="HAMAP-Rule" id="MF_02236"/>
    </source>
</evidence>
<dbReference type="SUPFAM" id="SSF53187">
    <property type="entry name" value="Zn-dependent exopeptidases"/>
    <property type="match status" value="1"/>
</dbReference>
<dbReference type="HAMAP" id="MF_02236">
    <property type="entry name" value="ACDase"/>
    <property type="match status" value="1"/>
</dbReference>
<dbReference type="EMBL" id="CP002156">
    <property type="protein sequence ID" value="ADM10260.1"/>
    <property type="molecule type" value="Genomic_DNA"/>
</dbReference>
<accession>E0TIE1</accession>
<protein>
    <recommendedName>
        <fullName evidence="4">N-acetyl-L-citrulline deacetylase</fullName>
        <shortName evidence="4">ACDase</shortName>
        <shortName evidence="4">Acetylcitrulline deacetylase</shortName>
        <ecNumber evidence="4">3.5.1.-</ecNumber>
    </recommendedName>
</protein>
<dbReference type="InterPro" id="IPR043697">
    <property type="entry name" value="ACDase_ArgE'-like"/>
</dbReference>
<feature type="binding site" evidence="4">
    <location>
        <position position="72"/>
    </location>
    <ligand>
        <name>Co(2+)</name>
        <dbReference type="ChEBI" id="CHEBI:48828"/>
    </ligand>
</feature>
<dbReference type="STRING" id="314260.PB2503_11064"/>
<dbReference type="Gene3D" id="3.30.70.360">
    <property type="match status" value="1"/>
</dbReference>
<keyword evidence="4" id="KW-0055">Arginine biosynthesis</keyword>
<keyword evidence="4" id="KW-0028">Amino-acid biosynthesis</keyword>
<dbReference type="InterPro" id="IPR050072">
    <property type="entry name" value="Peptidase_M20A"/>
</dbReference>
<dbReference type="eggNOG" id="COG0624">
    <property type="taxonomic scope" value="Bacteria"/>
</dbReference>
<dbReference type="RefSeq" id="WP_013301234.1">
    <property type="nucleotide sequence ID" value="NC_014414.1"/>
</dbReference>
<comment type="catalytic activity">
    <reaction evidence="4">
        <text>N(2)-acetyl-L-citrulline + H2O = L-citrulline + acetate</text>
        <dbReference type="Rhea" id="RHEA:61092"/>
        <dbReference type="ChEBI" id="CHEBI:15377"/>
        <dbReference type="ChEBI" id="CHEBI:30089"/>
        <dbReference type="ChEBI" id="CHEBI:57743"/>
        <dbReference type="ChEBI" id="CHEBI:58765"/>
    </reaction>
</comment>
<evidence type="ECO:0000313" key="6">
    <source>
        <dbReference type="EMBL" id="ADM10260.1"/>
    </source>
</evidence>
<comment type="similarity">
    <text evidence="4">Belongs to the peptidase M20A family. N-acetylcitrulline deacetylase subfamily.</text>
</comment>
<dbReference type="Pfam" id="PF01546">
    <property type="entry name" value="Peptidase_M20"/>
    <property type="match status" value="1"/>
</dbReference>
<dbReference type="EC" id="3.5.1.-" evidence="4"/>
<dbReference type="AlphaFoldDB" id="E0TIE1"/>
<dbReference type="KEGG" id="pbr:PB2503_11064"/>
<dbReference type="InterPro" id="IPR002933">
    <property type="entry name" value="Peptidase_M20"/>
</dbReference>
<dbReference type="GO" id="GO:0006526">
    <property type="term" value="P:L-arginine biosynthetic process"/>
    <property type="evidence" value="ECO:0007669"/>
    <property type="project" value="UniProtKB-UniRule"/>
</dbReference>
<gene>
    <name evidence="4" type="primary">argE'</name>
    <name evidence="6" type="ordered locus">PB2503_11064</name>
</gene>
<evidence type="ECO:0000256" key="3">
    <source>
        <dbReference type="ARBA" id="ARBA00023285"/>
    </source>
</evidence>
<dbReference type="PANTHER" id="PTHR43808:SF31">
    <property type="entry name" value="N-ACETYL-L-CITRULLINE DEACETYLASE"/>
    <property type="match status" value="1"/>
</dbReference>
<dbReference type="Proteomes" id="UP000001302">
    <property type="component" value="Chromosome"/>
</dbReference>
<feature type="binding site" evidence="4">
    <location>
        <position position="155"/>
    </location>
    <ligand>
        <name>Co(2+)</name>
        <dbReference type="ChEBI" id="CHEBI:48828"/>
    </ligand>
</feature>
<comment type="cofactor">
    <cofactor evidence="4">
        <name>Co(2+)</name>
        <dbReference type="ChEBI" id="CHEBI:48828"/>
    </cofactor>
    <text evidence="4">Binds 1 Co(2+) ion per subunit.</text>
</comment>
<dbReference type="Gene3D" id="3.40.630.10">
    <property type="entry name" value="Zn peptidases"/>
    <property type="match status" value="1"/>
</dbReference>
<dbReference type="Pfam" id="PF07687">
    <property type="entry name" value="M20_dimer"/>
    <property type="match status" value="1"/>
</dbReference>
<dbReference type="NCBIfam" id="NF006439">
    <property type="entry name" value="PRK08737.1"/>
    <property type="match status" value="1"/>
</dbReference>
<dbReference type="PANTHER" id="PTHR43808">
    <property type="entry name" value="ACETYLORNITHINE DEACETYLASE"/>
    <property type="match status" value="1"/>
</dbReference>
<evidence type="ECO:0000313" key="7">
    <source>
        <dbReference type="Proteomes" id="UP000001302"/>
    </source>
</evidence>
<name>E0TIE1_PARBH</name>
<dbReference type="InterPro" id="IPR011650">
    <property type="entry name" value="Peptidase_M20_dimer"/>
</dbReference>
<comment type="function">
    <text evidence="4">Catalyzes the deacetylation of N-acetyl-L-citrulline to produce L-citrulline. This is a step in an alternative arginine biosynthesis pathway.</text>
</comment>
<dbReference type="OrthoDB" id="9809784at2"/>
<evidence type="ECO:0000259" key="5">
    <source>
        <dbReference type="Pfam" id="PF07687"/>
    </source>
</evidence>
<feature type="domain" description="Peptidase M20 dimerisation" evidence="5">
    <location>
        <begin position="164"/>
        <end position="258"/>
    </location>
</feature>
<reference evidence="7" key="1">
    <citation type="submission" date="2010-08" db="EMBL/GenBank/DDBJ databases">
        <title>Genome sequence of Parvularcula bermudensis HTCC2503.</title>
        <authorList>
            <person name="Kang D.-M."/>
            <person name="Oh H.-M."/>
            <person name="Cho J.-C."/>
        </authorList>
    </citation>
    <scope>NUCLEOTIDE SEQUENCE [LARGE SCALE GENOMIC DNA]</scope>
    <source>
        <strain evidence="7">ATCC BAA-594 / HTCC2503 / KCTC 12087</strain>
    </source>
</reference>
<sequence length="352" mass="37770">MTAPLQSILGHLEQLVAHDTQNPPRNLNPESSLFATLREALPGFETSIDDGGEGCLGFLATRGTTDTLFNVHIDTVPATDAWTKDPFTLERGNDRAIGLGACDIKGAAACLLAAAAETDAPAAFLFTTDEEAGSSVAVRRFLETSPRYERVIVGEPTQSIAVTRHRGIYAGTLTLAGEAGHASQGGLSAVHEAARFITQALTESWAKDDRLNFGRIEGGIKPNMIAPSCEIQFGLRCMPGENPDPRVERLRVLAGAALETDTTRFWGPALPPADPEARFRQVELNEYFYGLDIEVGSPVDFWTEAALFSKAGLPVAVLGPGDIAQAHTADEFVLYDHLTTAYNAYLKILTDG</sequence>
<reference evidence="6 7" key="2">
    <citation type="journal article" date="2011" name="J. Bacteriol.">
        <title>Complete genome sequence of strain HTCC2503T of Parvularcula bermudensis, the type species of the order "Parvularculales" in the class Alphaproteobacteria.</title>
        <authorList>
            <person name="Oh H.M."/>
            <person name="Kang I."/>
            <person name="Vergin K.L."/>
            <person name="Kang D."/>
            <person name="Rhee K.H."/>
            <person name="Giovannoni S.J."/>
            <person name="Cho J.C."/>
        </authorList>
    </citation>
    <scope>NUCLEOTIDE SEQUENCE [LARGE SCALE GENOMIC DNA]</scope>
    <source>
        <strain evidence="7">ATCC BAA-594 / HTCC2503 / KCTC 12087</strain>
    </source>
</reference>
<evidence type="ECO:0000256" key="2">
    <source>
        <dbReference type="ARBA" id="ARBA00022801"/>
    </source>
</evidence>
<keyword evidence="2 4" id="KW-0378">Hydrolase</keyword>
<proteinExistence type="inferred from homology"/>
<organism evidence="6 7">
    <name type="scientific">Parvularcula bermudensis (strain ATCC BAA-594 / HTCC2503 / KCTC 12087)</name>
    <dbReference type="NCBI Taxonomy" id="314260"/>
    <lineage>
        <taxon>Bacteria</taxon>
        <taxon>Pseudomonadati</taxon>
        <taxon>Pseudomonadota</taxon>
        <taxon>Alphaproteobacteria</taxon>
        <taxon>Parvularculales</taxon>
        <taxon>Parvularculaceae</taxon>
        <taxon>Parvularcula</taxon>
    </lineage>
</organism>
<dbReference type="UniPathway" id="UPA00068"/>